<keyword evidence="4" id="KW-1185">Reference proteome</keyword>
<feature type="transmembrane region" description="Helical" evidence="1">
    <location>
        <begin position="398"/>
        <end position="422"/>
    </location>
</feature>
<proteinExistence type="predicted"/>
<sequence length="574" mass="63725">MRKSSLCTTLVILTFSRPCSANFEQCLATINTMTIDGKTDNHGHPLPSTTSNATAITYDLCVSQCGAGQEPFQWSVFSQQFSSWLLPWLALVSQLPFGANDKLDNLESVLLTVGSPTLATYSLSLTLLNGRWIAQLFSKHHYPNAQKAMRILSSLQQSPLRVITEDALLASLVVLPQNDEWWSELLVWLDYTYTWSIAAAASIAWVIIAYVFTLLDYFSQSLPTALNANGQGVGSIGSLWLWLLCIVVGWLQISPKCDSIRLEQAFARTNSLAYVATTYSEPCKAHLVTEKRAISIDLAESDEARKDERSTPPIFNYARYLAWVEAVMIVSYAFERASDRMVRHEAVVPGSDWKERDLDEVTRKATLQDVQEYCSPRPSNDTPLVSRRALDHSALSRMLIASVVALVLQWATTGSAIIIVWFTPTVGCRSASFIAYGVLSTLIWLMLLTSSILTYHSTKSPVRIVKGHTIRPISSRLARCISIFLRRTGKFLALLNSIWIVAVGLLQFGSFYDRCYCNSSVFGLGKEAYNVIIPTQGDIASMRSSWIGGFCLAGGFAVCFIVFVNLYLDRPTSS</sequence>
<feature type="transmembrane region" description="Helical" evidence="1">
    <location>
        <begin position="434"/>
        <end position="455"/>
    </location>
</feature>
<evidence type="ECO:0000313" key="4">
    <source>
        <dbReference type="Proteomes" id="UP000284706"/>
    </source>
</evidence>
<feature type="transmembrane region" description="Helical" evidence="1">
    <location>
        <begin position="546"/>
        <end position="568"/>
    </location>
</feature>
<dbReference type="STRING" id="231916.A0A409YMN6"/>
<gene>
    <name evidence="3" type="ORF">CVT26_004055</name>
</gene>
<feature type="chain" id="PRO_5019280902" evidence="2">
    <location>
        <begin position="22"/>
        <end position="574"/>
    </location>
</feature>
<feature type="transmembrane region" description="Helical" evidence="1">
    <location>
        <begin position="233"/>
        <end position="253"/>
    </location>
</feature>
<evidence type="ECO:0000256" key="1">
    <source>
        <dbReference type="SAM" id="Phobius"/>
    </source>
</evidence>
<name>A0A409YMN6_9AGAR</name>
<organism evidence="3 4">
    <name type="scientific">Gymnopilus dilepis</name>
    <dbReference type="NCBI Taxonomy" id="231916"/>
    <lineage>
        <taxon>Eukaryota</taxon>
        <taxon>Fungi</taxon>
        <taxon>Dikarya</taxon>
        <taxon>Basidiomycota</taxon>
        <taxon>Agaricomycotina</taxon>
        <taxon>Agaricomycetes</taxon>
        <taxon>Agaricomycetidae</taxon>
        <taxon>Agaricales</taxon>
        <taxon>Agaricineae</taxon>
        <taxon>Hymenogastraceae</taxon>
        <taxon>Gymnopilus</taxon>
    </lineage>
</organism>
<keyword evidence="1" id="KW-0472">Membrane</keyword>
<evidence type="ECO:0000256" key="2">
    <source>
        <dbReference type="SAM" id="SignalP"/>
    </source>
</evidence>
<evidence type="ECO:0000313" key="3">
    <source>
        <dbReference type="EMBL" id="PPR04300.1"/>
    </source>
</evidence>
<feature type="signal peptide" evidence="2">
    <location>
        <begin position="1"/>
        <end position="21"/>
    </location>
</feature>
<dbReference type="Proteomes" id="UP000284706">
    <property type="component" value="Unassembled WGS sequence"/>
</dbReference>
<dbReference type="OrthoDB" id="5392263at2759"/>
<protein>
    <submittedName>
        <fullName evidence="3">Uncharacterized protein</fullName>
    </submittedName>
</protein>
<keyword evidence="2" id="KW-0732">Signal</keyword>
<comment type="caution">
    <text evidence="3">The sequence shown here is derived from an EMBL/GenBank/DDBJ whole genome shotgun (WGS) entry which is preliminary data.</text>
</comment>
<feature type="transmembrane region" description="Helical" evidence="1">
    <location>
        <begin position="491"/>
        <end position="512"/>
    </location>
</feature>
<dbReference type="EMBL" id="NHYE01000641">
    <property type="protein sequence ID" value="PPR04300.1"/>
    <property type="molecule type" value="Genomic_DNA"/>
</dbReference>
<reference evidence="3 4" key="1">
    <citation type="journal article" date="2018" name="Evol. Lett.">
        <title>Horizontal gene cluster transfer increased hallucinogenic mushroom diversity.</title>
        <authorList>
            <person name="Reynolds H.T."/>
            <person name="Vijayakumar V."/>
            <person name="Gluck-Thaler E."/>
            <person name="Korotkin H.B."/>
            <person name="Matheny P.B."/>
            <person name="Slot J.C."/>
        </authorList>
    </citation>
    <scope>NUCLEOTIDE SEQUENCE [LARGE SCALE GENOMIC DNA]</scope>
    <source>
        <strain evidence="3 4">SRW20</strain>
    </source>
</reference>
<keyword evidence="1" id="KW-1133">Transmembrane helix</keyword>
<accession>A0A409YMN6</accession>
<feature type="transmembrane region" description="Helical" evidence="1">
    <location>
        <begin position="193"/>
        <end position="212"/>
    </location>
</feature>
<dbReference type="InParanoid" id="A0A409YMN6"/>
<keyword evidence="1" id="KW-0812">Transmembrane</keyword>
<dbReference type="AlphaFoldDB" id="A0A409YMN6"/>